<protein>
    <submittedName>
        <fullName evidence="2">Helix-turn-helix domain-containing protein</fullName>
    </submittedName>
</protein>
<dbReference type="Pfam" id="PF12728">
    <property type="entry name" value="HTH_17"/>
    <property type="match status" value="1"/>
</dbReference>
<dbReference type="EMBL" id="JAWQEV010000004">
    <property type="protein sequence ID" value="MDW4573746.1"/>
    <property type="molecule type" value="Genomic_DNA"/>
</dbReference>
<comment type="caution">
    <text evidence="2">The sequence shown here is derived from an EMBL/GenBank/DDBJ whole genome shotgun (WGS) entry which is preliminary data.</text>
</comment>
<evidence type="ECO:0000313" key="2">
    <source>
        <dbReference type="EMBL" id="MDW4573746.1"/>
    </source>
</evidence>
<evidence type="ECO:0000259" key="1">
    <source>
        <dbReference type="Pfam" id="PF12728"/>
    </source>
</evidence>
<dbReference type="RefSeq" id="WP_318354263.1">
    <property type="nucleotide sequence ID" value="NZ_JAWQEV010000004.1"/>
</dbReference>
<feature type="domain" description="Helix-turn-helix" evidence="1">
    <location>
        <begin position="17"/>
        <end position="66"/>
    </location>
</feature>
<dbReference type="InterPro" id="IPR041657">
    <property type="entry name" value="HTH_17"/>
</dbReference>
<reference evidence="2 3" key="1">
    <citation type="submission" date="2023-11" db="EMBL/GenBank/DDBJ databases">
        <title>Draft genome sequence of Microbacterium arthrosphaerae JCM 30492.</title>
        <authorList>
            <person name="Zhang G."/>
            <person name="Ding Y."/>
        </authorList>
    </citation>
    <scope>NUCLEOTIDE SEQUENCE [LARGE SCALE GENOMIC DNA]</scope>
    <source>
        <strain evidence="2 3">JCM 30492</strain>
    </source>
</reference>
<proteinExistence type="predicted"/>
<sequence>MNIDAPLARRGGGASPFLSVGAAARLAGLTPATLTRRLVQGDLPGYRLGSRWFVPEAEFRRQLRRRAWMLRADAAPDVVHELTRVLPPVVGVDELERFFGLRLPLLYESLRMPRFAALAIRGGATTVAVLERTLIDARNACPPCLAQDARSARVAA</sequence>
<dbReference type="Proteomes" id="UP001283109">
    <property type="component" value="Unassembled WGS sequence"/>
</dbReference>
<name>A0ABU4H350_9MICO</name>
<evidence type="ECO:0000313" key="3">
    <source>
        <dbReference type="Proteomes" id="UP001283109"/>
    </source>
</evidence>
<organism evidence="2 3">
    <name type="scientific">Microbacterium arthrosphaerae</name>
    <dbReference type="NCBI Taxonomy" id="792652"/>
    <lineage>
        <taxon>Bacteria</taxon>
        <taxon>Bacillati</taxon>
        <taxon>Actinomycetota</taxon>
        <taxon>Actinomycetes</taxon>
        <taxon>Micrococcales</taxon>
        <taxon>Microbacteriaceae</taxon>
        <taxon>Microbacterium</taxon>
    </lineage>
</organism>
<keyword evidence="3" id="KW-1185">Reference proteome</keyword>
<gene>
    <name evidence="2" type="ORF">R8Z58_13275</name>
</gene>
<accession>A0ABU4H350</accession>